<proteinExistence type="predicted"/>
<protein>
    <submittedName>
        <fullName evidence="1">Uncharacterized protein</fullName>
    </submittedName>
</protein>
<sequence length="81" mass="9459">MVAKRPTFFLPLNSERNQMEDMKLETSVERMKPPKVTRVRKCLVLGKKSGKRTRIMRLISAGIDHRLCFETEETSALWPCH</sequence>
<reference evidence="1 2" key="1">
    <citation type="submission" date="2021-06" db="EMBL/GenBank/DDBJ databases">
        <title>Caerostris extrusa draft genome.</title>
        <authorList>
            <person name="Kono N."/>
            <person name="Arakawa K."/>
        </authorList>
    </citation>
    <scope>NUCLEOTIDE SEQUENCE [LARGE SCALE GENOMIC DNA]</scope>
</reference>
<evidence type="ECO:0000313" key="2">
    <source>
        <dbReference type="Proteomes" id="UP001054945"/>
    </source>
</evidence>
<organism evidence="1 2">
    <name type="scientific">Caerostris extrusa</name>
    <name type="common">Bark spider</name>
    <name type="synonym">Caerostris bankana</name>
    <dbReference type="NCBI Taxonomy" id="172846"/>
    <lineage>
        <taxon>Eukaryota</taxon>
        <taxon>Metazoa</taxon>
        <taxon>Ecdysozoa</taxon>
        <taxon>Arthropoda</taxon>
        <taxon>Chelicerata</taxon>
        <taxon>Arachnida</taxon>
        <taxon>Araneae</taxon>
        <taxon>Araneomorphae</taxon>
        <taxon>Entelegynae</taxon>
        <taxon>Araneoidea</taxon>
        <taxon>Araneidae</taxon>
        <taxon>Caerostris</taxon>
    </lineage>
</organism>
<dbReference type="Proteomes" id="UP001054945">
    <property type="component" value="Unassembled WGS sequence"/>
</dbReference>
<keyword evidence="2" id="KW-1185">Reference proteome</keyword>
<accession>A0AAV4Y181</accession>
<comment type="caution">
    <text evidence="1">The sequence shown here is derived from an EMBL/GenBank/DDBJ whole genome shotgun (WGS) entry which is preliminary data.</text>
</comment>
<dbReference type="EMBL" id="BPLR01001264">
    <property type="protein sequence ID" value="GIZ01201.1"/>
    <property type="molecule type" value="Genomic_DNA"/>
</dbReference>
<dbReference type="AlphaFoldDB" id="A0AAV4Y181"/>
<gene>
    <name evidence="1" type="ORF">CEXT_697521</name>
</gene>
<evidence type="ECO:0000313" key="1">
    <source>
        <dbReference type="EMBL" id="GIZ01201.1"/>
    </source>
</evidence>
<name>A0AAV4Y181_CAEEX</name>